<dbReference type="Gene3D" id="1.25.40.20">
    <property type="entry name" value="Ankyrin repeat-containing domain"/>
    <property type="match status" value="2"/>
</dbReference>
<dbReference type="Pfam" id="PF13857">
    <property type="entry name" value="Ank_5"/>
    <property type="match status" value="2"/>
</dbReference>
<dbReference type="EMBL" id="JAUBYV010000003">
    <property type="protein sequence ID" value="KAK2627677.1"/>
    <property type="molecule type" value="Genomic_DNA"/>
</dbReference>
<dbReference type="PROSITE" id="PS50088">
    <property type="entry name" value="ANK_REPEAT"/>
    <property type="match status" value="2"/>
</dbReference>
<sequence length="473" mass="51839">MAKQPITYLHFALLMDAPYVSSHLIKYGASILESPAPSTYPDLSTLFFALGRYRVSTARELNTALRIACSYGLPNTVRFLLERGADANSVSKYGLSPLHTALARRERWREFDALHTFLYPLGPRDEHPRGWESMVTAVVAELLKYGADPTCRTSSSRAHKCGYRCWRSISCESRGQTALHLAAGSGFFLAAHKMLCSEGDAENRRRMLEGGDDEGSTPLYSALVQGQGELIGYLLESQGERNPIVNTTTRSTALHVACRFALSGVVVRLLRRGADVDVVDFYGQTPLHELLTQTLLGRQEAVLETMHNLADFGADPDIKTGTGDLTPRQVGAKHPCLEVRTLLEATELRICVNANGGLAIAGGTGIWDATRAASIREERERARMARYVIWDGEMAVGLDAADVACREEETTCRMNERQSVVSEGRESRITQMSRGKKNESLREGQAEQEPKPAAKQGCSMTGGRKVETAGVVG</sequence>
<feature type="repeat" description="ANK" evidence="3">
    <location>
        <begin position="60"/>
        <end position="92"/>
    </location>
</feature>
<keyword evidence="2 3" id="KW-0040">ANK repeat</keyword>
<accession>A0AAD9WDK1</accession>
<reference evidence="5" key="1">
    <citation type="submission" date="2023-06" db="EMBL/GenBank/DDBJ databases">
        <title>Draft genome of Marssonina rosae.</title>
        <authorList>
            <person name="Cheng Q."/>
        </authorList>
    </citation>
    <scope>NUCLEOTIDE SEQUENCE</scope>
    <source>
        <strain evidence="5">R4</strain>
    </source>
</reference>
<keyword evidence="1" id="KW-0677">Repeat</keyword>
<evidence type="ECO:0008006" key="7">
    <source>
        <dbReference type="Google" id="ProtNLM"/>
    </source>
</evidence>
<dbReference type="PANTHER" id="PTHR24123:SF33">
    <property type="entry name" value="PROTEIN HOS4"/>
    <property type="match status" value="1"/>
</dbReference>
<protein>
    <recommendedName>
        <fullName evidence="7">Ankyrin</fullName>
    </recommendedName>
</protein>
<keyword evidence="6" id="KW-1185">Reference proteome</keyword>
<proteinExistence type="predicted"/>
<feature type="repeat" description="ANK" evidence="3">
    <location>
        <begin position="249"/>
        <end position="281"/>
    </location>
</feature>
<evidence type="ECO:0000256" key="1">
    <source>
        <dbReference type="ARBA" id="ARBA00022737"/>
    </source>
</evidence>
<gene>
    <name evidence="5" type="ORF">QTJ16_002323</name>
</gene>
<dbReference type="InterPro" id="IPR051165">
    <property type="entry name" value="Multifunctional_ANK_Repeat"/>
</dbReference>
<feature type="region of interest" description="Disordered" evidence="4">
    <location>
        <begin position="416"/>
        <end position="473"/>
    </location>
</feature>
<dbReference type="Pfam" id="PF12796">
    <property type="entry name" value="Ank_2"/>
    <property type="match status" value="1"/>
</dbReference>
<dbReference type="SUPFAM" id="SSF48403">
    <property type="entry name" value="Ankyrin repeat"/>
    <property type="match status" value="1"/>
</dbReference>
<evidence type="ECO:0000256" key="2">
    <source>
        <dbReference type="ARBA" id="ARBA00023043"/>
    </source>
</evidence>
<comment type="caution">
    <text evidence="5">The sequence shown here is derived from an EMBL/GenBank/DDBJ whole genome shotgun (WGS) entry which is preliminary data.</text>
</comment>
<organism evidence="5 6">
    <name type="scientific">Diplocarpon rosae</name>
    <dbReference type="NCBI Taxonomy" id="946125"/>
    <lineage>
        <taxon>Eukaryota</taxon>
        <taxon>Fungi</taxon>
        <taxon>Dikarya</taxon>
        <taxon>Ascomycota</taxon>
        <taxon>Pezizomycotina</taxon>
        <taxon>Leotiomycetes</taxon>
        <taxon>Helotiales</taxon>
        <taxon>Drepanopezizaceae</taxon>
        <taxon>Diplocarpon</taxon>
    </lineage>
</organism>
<dbReference type="InterPro" id="IPR002110">
    <property type="entry name" value="Ankyrin_rpt"/>
</dbReference>
<feature type="compositionally biased region" description="Basic and acidic residues" evidence="4">
    <location>
        <begin position="436"/>
        <end position="452"/>
    </location>
</feature>
<dbReference type="InterPro" id="IPR036770">
    <property type="entry name" value="Ankyrin_rpt-contain_sf"/>
</dbReference>
<dbReference type="Proteomes" id="UP001285354">
    <property type="component" value="Unassembled WGS sequence"/>
</dbReference>
<dbReference type="SMART" id="SM00248">
    <property type="entry name" value="ANK"/>
    <property type="match status" value="7"/>
</dbReference>
<name>A0AAD9WDK1_9HELO</name>
<evidence type="ECO:0000313" key="5">
    <source>
        <dbReference type="EMBL" id="KAK2627677.1"/>
    </source>
</evidence>
<evidence type="ECO:0000256" key="4">
    <source>
        <dbReference type="SAM" id="MobiDB-lite"/>
    </source>
</evidence>
<dbReference type="PROSITE" id="PS50297">
    <property type="entry name" value="ANK_REP_REGION"/>
    <property type="match status" value="2"/>
</dbReference>
<evidence type="ECO:0000256" key="3">
    <source>
        <dbReference type="PROSITE-ProRule" id="PRU00023"/>
    </source>
</evidence>
<dbReference type="PANTHER" id="PTHR24123">
    <property type="entry name" value="ANKYRIN REPEAT-CONTAINING"/>
    <property type="match status" value="1"/>
</dbReference>
<evidence type="ECO:0000313" key="6">
    <source>
        <dbReference type="Proteomes" id="UP001285354"/>
    </source>
</evidence>
<dbReference type="AlphaFoldDB" id="A0AAD9WDK1"/>